<evidence type="ECO:0000313" key="4">
    <source>
        <dbReference type="Proteomes" id="UP000481109"/>
    </source>
</evidence>
<keyword evidence="2" id="KW-0472">Membrane</keyword>
<reference evidence="3 4" key="1">
    <citation type="submission" date="2020-02" db="EMBL/GenBank/DDBJ databases">
        <title>Whole-genome analyses of novel actinobacteria.</title>
        <authorList>
            <person name="Sahin N."/>
            <person name="Tokatli A."/>
        </authorList>
    </citation>
    <scope>NUCLEOTIDE SEQUENCE [LARGE SCALE GENOMIC DNA]</scope>
    <source>
        <strain evidence="3 4">YC504</strain>
    </source>
</reference>
<dbReference type="AlphaFoldDB" id="A0A6G4XBM1"/>
<evidence type="ECO:0000256" key="1">
    <source>
        <dbReference type="SAM" id="MobiDB-lite"/>
    </source>
</evidence>
<keyword evidence="2" id="KW-0812">Transmembrane</keyword>
<feature type="compositionally biased region" description="Basic and acidic residues" evidence="1">
    <location>
        <begin position="1"/>
        <end position="10"/>
    </location>
</feature>
<evidence type="ECO:0000313" key="3">
    <source>
        <dbReference type="EMBL" id="NGO74939.1"/>
    </source>
</evidence>
<sequence>MTNQHSKTDSKQPAGLAAKAAGTVAEAGGSAADKADKSARASGRVFTGALGGVESGRKAVTATAGRAGAAALTAWAAFKNRKLIAALSAAGITALGLATYGAGRRAERNRRGPVARWSGGRL</sequence>
<evidence type="ECO:0000256" key="2">
    <source>
        <dbReference type="SAM" id="Phobius"/>
    </source>
</evidence>
<dbReference type="Proteomes" id="UP000481109">
    <property type="component" value="Unassembled WGS sequence"/>
</dbReference>
<feature type="region of interest" description="Disordered" evidence="1">
    <location>
        <begin position="1"/>
        <end position="21"/>
    </location>
</feature>
<organism evidence="3 4">
    <name type="scientific">Streptomyces mesophilus</name>
    <dbReference type="NCBI Taxonomy" id="1775132"/>
    <lineage>
        <taxon>Bacteria</taxon>
        <taxon>Bacillati</taxon>
        <taxon>Actinomycetota</taxon>
        <taxon>Actinomycetes</taxon>
        <taxon>Kitasatosporales</taxon>
        <taxon>Streptomycetaceae</taxon>
        <taxon>Streptomyces</taxon>
    </lineage>
</organism>
<name>A0A6G4XBM1_9ACTN</name>
<accession>A0A6G4XBM1</accession>
<feature type="transmembrane region" description="Helical" evidence="2">
    <location>
        <begin position="83"/>
        <end position="102"/>
    </location>
</feature>
<keyword evidence="4" id="KW-1185">Reference proteome</keyword>
<gene>
    <name evidence="3" type="ORF">G6045_04445</name>
</gene>
<comment type="caution">
    <text evidence="3">The sequence shown here is derived from an EMBL/GenBank/DDBJ whole genome shotgun (WGS) entry which is preliminary data.</text>
</comment>
<dbReference type="RefSeq" id="WP_165330460.1">
    <property type="nucleotide sequence ID" value="NZ_JAAKZW010000007.1"/>
</dbReference>
<protein>
    <submittedName>
        <fullName evidence="3">Uncharacterized protein</fullName>
    </submittedName>
</protein>
<dbReference type="EMBL" id="JAAKZW010000007">
    <property type="protein sequence ID" value="NGO74939.1"/>
    <property type="molecule type" value="Genomic_DNA"/>
</dbReference>
<keyword evidence="2" id="KW-1133">Transmembrane helix</keyword>
<proteinExistence type="predicted"/>